<name>A0ABQ7T4J0_PHRPL</name>
<evidence type="ECO:0000256" key="1">
    <source>
        <dbReference type="SAM" id="MobiDB-lite"/>
    </source>
</evidence>
<comment type="caution">
    <text evidence="2">The sequence shown here is derived from an EMBL/GenBank/DDBJ whole genome shotgun (WGS) entry which is preliminary data.</text>
</comment>
<dbReference type="EMBL" id="JAIPUX010001232">
    <property type="protein sequence ID" value="KAH0624326.1"/>
    <property type="molecule type" value="Genomic_DNA"/>
</dbReference>
<sequence>MGGREIWSHATAATTAGGPPRTKGLAPQEIWLSLPQLESHSEGATGEEEEGGAPTLGPALLHSSLSDSGSSILYEWCPQGLGTVIDQPQEGRKERAAGIAETPAKEDSVLEKEEEEEEGAWKEKERKRRRKVEERKE</sequence>
<reference evidence="2 3" key="1">
    <citation type="journal article" date="2022" name="Gigascience">
        <title>A chromosome-level genome assembly and annotation of the desert horned lizard, Phrynosoma platyrhinos, provides insight into chromosomal rearrangements among reptiles.</title>
        <authorList>
            <person name="Koochekian N."/>
            <person name="Ascanio A."/>
            <person name="Farleigh K."/>
            <person name="Card D.C."/>
            <person name="Schield D.R."/>
            <person name="Castoe T.A."/>
            <person name="Jezkova T."/>
        </authorList>
    </citation>
    <scope>NUCLEOTIDE SEQUENCE [LARGE SCALE GENOMIC DNA]</scope>
    <source>
        <strain evidence="2">NK-2021</strain>
    </source>
</reference>
<feature type="region of interest" description="Disordered" evidence="1">
    <location>
        <begin position="83"/>
        <end position="137"/>
    </location>
</feature>
<feature type="non-terminal residue" evidence="2">
    <location>
        <position position="137"/>
    </location>
</feature>
<evidence type="ECO:0000313" key="3">
    <source>
        <dbReference type="Proteomes" id="UP000826234"/>
    </source>
</evidence>
<gene>
    <name evidence="2" type="ORF">JD844_031699</name>
</gene>
<feature type="region of interest" description="Disordered" evidence="1">
    <location>
        <begin position="1"/>
        <end position="62"/>
    </location>
</feature>
<proteinExistence type="predicted"/>
<evidence type="ECO:0000313" key="2">
    <source>
        <dbReference type="EMBL" id="KAH0624326.1"/>
    </source>
</evidence>
<feature type="compositionally biased region" description="Low complexity" evidence="1">
    <location>
        <begin position="52"/>
        <end position="62"/>
    </location>
</feature>
<accession>A0ABQ7T4J0</accession>
<keyword evidence="3" id="KW-1185">Reference proteome</keyword>
<protein>
    <submittedName>
        <fullName evidence="2">Uncharacterized protein</fullName>
    </submittedName>
</protein>
<organism evidence="2 3">
    <name type="scientific">Phrynosoma platyrhinos</name>
    <name type="common">Desert horned lizard</name>
    <dbReference type="NCBI Taxonomy" id="52577"/>
    <lineage>
        <taxon>Eukaryota</taxon>
        <taxon>Metazoa</taxon>
        <taxon>Chordata</taxon>
        <taxon>Craniata</taxon>
        <taxon>Vertebrata</taxon>
        <taxon>Euteleostomi</taxon>
        <taxon>Lepidosauria</taxon>
        <taxon>Squamata</taxon>
        <taxon>Bifurcata</taxon>
        <taxon>Unidentata</taxon>
        <taxon>Episquamata</taxon>
        <taxon>Toxicofera</taxon>
        <taxon>Iguania</taxon>
        <taxon>Phrynosomatidae</taxon>
        <taxon>Phrynosomatinae</taxon>
        <taxon>Phrynosoma</taxon>
    </lineage>
</organism>
<dbReference type="Proteomes" id="UP000826234">
    <property type="component" value="Unassembled WGS sequence"/>
</dbReference>